<accession>A0ACC0U9V3</accession>
<proteinExistence type="predicted"/>
<name>A0ACC0U9V3_9AGAM</name>
<organism evidence="1 2">
    <name type="scientific">Russula earlei</name>
    <dbReference type="NCBI Taxonomy" id="71964"/>
    <lineage>
        <taxon>Eukaryota</taxon>
        <taxon>Fungi</taxon>
        <taxon>Dikarya</taxon>
        <taxon>Basidiomycota</taxon>
        <taxon>Agaricomycotina</taxon>
        <taxon>Agaricomycetes</taxon>
        <taxon>Russulales</taxon>
        <taxon>Russulaceae</taxon>
        <taxon>Russula</taxon>
    </lineage>
</organism>
<comment type="caution">
    <text evidence="1">The sequence shown here is derived from an EMBL/GenBank/DDBJ whole genome shotgun (WGS) entry which is preliminary data.</text>
</comment>
<reference evidence="1" key="1">
    <citation type="submission" date="2021-03" db="EMBL/GenBank/DDBJ databases">
        <title>Evolutionary priming and transition to the ectomycorrhizal habit in an iconic lineage of mushroom-forming fungi: is preadaptation a requirement?</title>
        <authorList>
            <consortium name="DOE Joint Genome Institute"/>
            <person name="Looney B.P."/>
            <person name="Miyauchi S."/>
            <person name="Morin E."/>
            <person name="Drula E."/>
            <person name="Courty P.E."/>
            <person name="Chicoki N."/>
            <person name="Fauchery L."/>
            <person name="Kohler A."/>
            <person name="Kuo A."/>
            <person name="LaButti K."/>
            <person name="Pangilinan J."/>
            <person name="Lipzen A."/>
            <person name="Riley R."/>
            <person name="Andreopoulos W."/>
            <person name="He G."/>
            <person name="Johnson J."/>
            <person name="Barry K.W."/>
            <person name="Grigoriev I.V."/>
            <person name="Nagy L."/>
            <person name="Hibbett D."/>
            <person name="Henrissat B."/>
            <person name="Matheny P.B."/>
            <person name="Labbe J."/>
            <person name="Martin A.F."/>
        </authorList>
    </citation>
    <scope>NUCLEOTIDE SEQUENCE</scope>
    <source>
        <strain evidence="1">BPL698</strain>
    </source>
</reference>
<dbReference type="Proteomes" id="UP001207468">
    <property type="component" value="Unassembled WGS sequence"/>
</dbReference>
<protein>
    <submittedName>
        <fullName evidence="1">Uncharacterized protein</fullName>
    </submittedName>
</protein>
<gene>
    <name evidence="1" type="ORF">F5148DRAFT_1284735</name>
</gene>
<evidence type="ECO:0000313" key="1">
    <source>
        <dbReference type="EMBL" id="KAI9507854.1"/>
    </source>
</evidence>
<dbReference type="EMBL" id="JAGFNK010000110">
    <property type="protein sequence ID" value="KAI9507854.1"/>
    <property type="molecule type" value="Genomic_DNA"/>
</dbReference>
<keyword evidence="2" id="KW-1185">Reference proteome</keyword>
<evidence type="ECO:0000313" key="2">
    <source>
        <dbReference type="Proteomes" id="UP001207468"/>
    </source>
</evidence>
<sequence>MSGILILPDELIVNVLKYADYKTVIACRRSCRHLKEIVATCSAIQYIVELAAAGMSDGILNGVVPVERLRRLRDAQMAWKSPVWSSVDHFPYSRGMSPYPMMTSGNLVVFRSSRSRIGELVLLRFPSESRGIPERQWNLDLGSNRLETFSVDDSQDLVVFSCLSAIHIRTLSTGCVHPSTSTAGSIRSPSILGGFNLHIHGDLLLMLGNSSGLSGLVWDWKTGEHIARIASPPPPTSGIVAFRSSVTALPDAHGDVHCPTFHFMLELPIAIPPYFTDLHANTLPTDWAGSGHPGCFHADPDRRLLILELGSAAADGLALAFTQHTLYVPHDVFLSYIAAHAQAQPGAGHPTTATVLPSGPGPGTEPAVVVVPWRAWSPDHTRLTKVPNVSQRNLGLHKACGMHALSEPHVLPDRRILRVADYHPYRVARSRLADADADAGAGGCGEDDEDRDEDEDDAAGERCPRRPRRSDRAPGALPLPPRGMPIPYVEKDIRLPDGLRSEHVRCVLGEDVVALFEFSVGGHDGPAHKIVKIHYHPI</sequence>